<feature type="domain" description="POTRA" evidence="11">
    <location>
        <begin position="96"/>
        <end position="164"/>
    </location>
</feature>
<evidence type="ECO:0000256" key="1">
    <source>
        <dbReference type="ARBA" id="ARBA00004370"/>
    </source>
</evidence>
<evidence type="ECO:0000256" key="6">
    <source>
        <dbReference type="ARBA" id="ARBA00022989"/>
    </source>
</evidence>
<dbReference type="InterPro" id="IPR034746">
    <property type="entry name" value="POTRA"/>
</dbReference>
<dbReference type="PANTHER" id="PTHR35851">
    <property type="entry name" value="CELL DIVISION PROTEIN FTSQ"/>
    <property type="match status" value="1"/>
</dbReference>
<dbReference type="Proteomes" id="UP000249842">
    <property type="component" value="Unassembled WGS sequence"/>
</dbReference>
<gene>
    <name evidence="9" type="primary">ftsQ</name>
    <name evidence="12" type="ORF">DJ021_12690</name>
</gene>
<keyword evidence="5 9" id="KW-0812">Transmembrane</keyword>
<organism evidence="12 13">
    <name type="scientific">Phenylobacterium hankyongense</name>
    <dbReference type="NCBI Taxonomy" id="1813876"/>
    <lineage>
        <taxon>Bacteria</taxon>
        <taxon>Pseudomonadati</taxon>
        <taxon>Pseudomonadota</taxon>
        <taxon>Alphaproteobacteria</taxon>
        <taxon>Caulobacterales</taxon>
        <taxon>Caulobacteraceae</taxon>
        <taxon>Phenylobacterium</taxon>
    </lineage>
</organism>
<sequence length="304" mass="32309">MPAALRGGPRVPASPRGKAPPSPTRQRAAPPRPGAPAGGRPPAPHGPGLSPKNALIVAAGVLVLALIVGLGTGHRGERLVQAAGSSIDGRFGQAGFRLRAVHVEGASPMATADIVRAAAVYKDQPLLGLDLEALRKRVEQVGWVKEARVVRLLPDTLVVAVVERRQLAVWQHAGHSVVIDEHGQVIPEADPGRFPTLPLIVGEGGAVAAPAILPILAQRPRLMERMDAIVRVDDRRWDLRMKDGSLIQLPAVGEEEALMQLEQLDQRSRILELGFERIDLRNPDVVAVRPRQSGPPGQLVAAGA</sequence>
<evidence type="ECO:0000256" key="8">
    <source>
        <dbReference type="ARBA" id="ARBA00023306"/>
    </source>
</evidence>
<dbReference type="Pfam" id="PF08478">
    <property type="entry name" value="POTRA_1"/>
    <property type="match status" value="1"/>
</dbReference>
<proteinExistence type="inferred from homology"/>
<dbReference type="Gene3D" id="3.10.20.310">
    <property type="entry name" value="membrane protein fhac"/>
    <property type="match status" value="1"/>
</dbReference>
<evidence type="ECO:0000313" key="13">
    <source>
        <dbReference type="Proteomes" id="UP000249842"/>
    </source>
</evidence>
<dbReference type="GO" id="GO:0043093">
    <property type="term" value="P:FtsZ-dependent cytokinesis"/>
    <property type="evidence" value="ECO:0007669"/>
    <property type="project" value="UniProtKB-UniRule"/>
</dbReference>
<feature type="region of interest" description="Disordered" evidence="10">
    <location>
        <begin position="1"/>
        <end position="49"/>
    </location>
</feature>
<dbReference type="EMBL" id="QFYP01000001">
    <property type="protein sequence ID" value="RAK60601.1"/>
    <property type="molecule type" value="Genomic_DNA"/>
</dbReference>
<comment type="caution">
    <text evidence="12">The sequence shown here is derived from an EMBL/GenBank/DDBJ whole genome shotgun (WGS) entry which is preliminary data.</text>
</comment>
<evidence type="ECO:0000256" key="5">
    <source>
        <dbReference type="ARBA" id="ARBA00022692"/>
    </source>
</evidence>
<dbReference type="InterPro" id="IPR005548">
    <property type="entry name" value="Cell_div_FtsQ/DivIB_C"/>
</dbReference>
<keyword evidence="2 9" id="KW-1003">Cell membrane</keyword>
<keyword evidence="6 9" id="KW-1133">Transmembrane helix</keyword>
<evidence type="ECO:0000256" key="2">
    <source>
        <dbReference type="ARBA" id="ARBA00022475"/>
    </source>
</evidence>
<dbReference type="Pfam" id="PF03799">
    <property type="entry name" value="FtsQ_DivIB_C"/>
    <property type="match status" value="1"/>
</dbReference>
<keyword evidence="8 9" id="KW-0131">Cell cycle</keyword>
<dbReference type="AlphaFoldDB" id="A0A328B2D3"/>
<evidence type="ECO:0000313" key="12">
    <source>
        <dbReference type="EMBL" id="RAK60601.1"/>
    </source>
</evidence>
<dbReference type="OrthoDB" id="9783091at2"/>
<keyword evidence="3 9" id="KW-0997">Cell inner membrane</keyword>
<keyword evidence="7 9" id="KW-0472">Membrane</keyword>
<dbReference type="GO" id="GO:0005886">
    <property type="term" value="C:plasma membrane"/>
    <property type="evidence" value="ECO:0007669"/>
    <property type="project" value="UniProtKB-SubCell"/>
</dbReference>
<evidence type="ECO:0000259" key="11">
    <source>
        <dbReference type="PROSITE" id="PS51779"/>
    </source>
</evidence>
<dbReference type="GO" id="GO:0090529">
    <property type="term" value="P:cell septum assembly"/>
    <property type="evidence" value="ECO:0007669"/>
    <property type="project" value="InterPro"/>
</dbReference>
<comment type="subcellular location">
    <subcellularLocation>
        <location evidence="9">Cell inner membrane</location>
        <topology evidence="9">Single-pass type II membrane protein</topology>
    </subcellularLocation>
    <subcellularLocation>
        <location evidence="1">Membrane</location>
    </subcellularLocation>
    <text evidence="9">Localizes to the division septum.</text>
</comment>
<dbReference type="HAMAP" id="MF_00911">
    <property type="entry name" value="FtsQ_subfam"/>
    <property type="match status" value="1"/>
</dbReference>
<dbReference type="PROSITE" id="PS51779">
    <property type="entry name" value="POTRA"/>
    <property type="match status" value="1"/>
</dbReference>
<comment type="function">
    <text evidence="9">Essential cell division protein.</text>
</comment>
<comment type="similarity">
    <text evidence="9">Belongs to the FtsQ/DivIB family. FtsQ subfamily.</text>
</comment>
<keyword evidence="4 9" id="KW-0132">Cell division</keyword>
<protein>
    <recommendedName>
        <fullName evidence="9">Cell division protein FtsQ</fullName>
    </recommendedName>
</protein>
<evidence type="ECO:0000256" key="7">
    <source>
        <dbReference type="ARBA" id="ARBA00023136"/>
    </source>
</evidence>
<keyword evidence="13" id="KW-1185">Reference proteome</keyword>
<dbReference type="InterPro" id="IPR013685">
    <property type="entry name" value="POTRA_FtsQ_type"/>
</dbReference>
<evidence type="ECO:0000256" key="4">
    <source>
        <dbReference type="ARBA" id="ARBA00022618"/>
    </source>
</evidence>
<evidence type="ECO:0000256" key="10">
    <source>
        <dbReference type="SAM" id="MobiDB-lite"/>
    </source>
</evidence>
<evidence type="ECO:0000256" key="3">
    <source>
        <dbReference type="ARBA" id="ARBA00022519"/>
    </source>
</evidence>
<name>A0A328B2D3_9CAUL</name>
<accession>A0A328B2D3</accession>
<evidence type="ECO:0000256" key="9">
    <source>
        <dbReference type="HAMAP-Rule" id="MF_00911"/>
    </source>
</evidence>
<reference evidence="13" key="1">
    <citation type="submission" date="2018-05" db="EMBL/GenBank/DDBJ databases">
        <authorList>
            <person name="Li X."/>
        </authorList>
    </citation>
    <scope>NUCLEOTIDE SEQUENCE [LARGE SCALE GENOMIC DNA]</scope>
    <source>
        <strain evidence="13">HKS-05</strain>
    </source>
</reference>
<dbReference type="GO" id="GO:0032153">
    <property type="term" value="C:cell division site"/>
    <property type="evidence" value="ECO:0007669"/>
    <property type="project" value="UniProtKB-UniRule"/>
</dbReference>
<dbReference type="InterPro" id="IPR026579">
    <property type="entry name" value="FtsQ"/>
</dbReference>
<feature type="compositionally biased region" description="Pro residues" evidence="10">
    <location>
        <begin position="30"/>
        <end position="45"/>
    </location>
</feature>
<dbReference type="PANTHER" id="PTHR35851:SF1">
    <property type="entry name" value="CELL DIVISION PROTEIN FTSQ"/>
    <property type="match status" value="1"/>
</dbReference>